<feature type="transmembrane region" description="Helical" evidence="1">
    <location>
        <begin position="223"/>
        <end position="246"/>
    </location>
</feature>
<evidence type="ECO:0008006" key="5">
    <source>
        <dbReference type="Google" id="ProtNLM"/>
    </source>
</evidence>
<feature type="transmembrane region" description="Helical" evidence="1">
    <location>
        <begin position="344"/>
        <end position="362"/>
    </location>
</feature>
<dbReference type="InterPro" id="IPR032809">
    <property type="entry name" value="Put_HupE_UreJ"/>
</dbReference>
<dbReference type="RefSeq" id="WP_013219936.1">
    <property type="nucleotide sequence ID" value="NC_014315.1"/>
</dbReference>
<feature type="transmembrane region" description="Helical" evidence="1">
    <location>
        <begin position="252"/>
        <end position="270"/>
    </location>
</feature>
<keyword evidence="1" id="KW-0812">Transmembrane</keyword>
<keyword evidence="1" id="KW-1133">Transmembrane helix</keyword>
<dbReference type="InterPro" id="IPR018247">
    <property type="entry name" value="EF_Hand_1_Ca_BS"/>
</dbReference>
<dbReference type="Proteomes" id="UP000000393">
    <property type="component" value="Chromosome"/>
</dbReference>
<dbReference type="OrthoDB" id="9808870at2"/>
<keyword evidence="1" id="KW-0472">Membrane</keyword>
<protein>
    <recommendedName>
        <fullName evidence="5">HupE/UreJ protein</fullName>
    </recommendedName>
</protein>
<dbReference type="Pfam" id="PF13795">
    <property type="entry name" value="HupE_UreJ_2"/>
    <property type="match status" value="1"/>
</dbReference>
<feature type="transmembrane region" description="Helical" evidence="1">
    <location>
        <begin position="309"/>
        <end position="335"/>
    </location>
</feature>
<feature type="transmembrane region" description="Helical" evidence="1">
    <location>
        <begin position="277"/>
        <end position="297"/>
    </location>
</feature>
<dbReference type="HOGENOM" id="CLU_043645_2_0_6"/>
<dbReference type="eggNOG" id="COG2370">
    <property type="taxonomic scope" value="Bacteria"/>
</dbReference>
<dbReference type="STRING" id="105559.Nwat_0887"/>
<dbReference type="PROSITE" id="PS00018">
    <property type="entry name" value="EF_HAND_1"/>
    <property type="match status" value="1"/>
</dbReference>
<reference evidence="3 4" key="1">
    <citation type="submission" date="2010-06" db="EMBL/GenBank/DDBJ databases">
        <title>Complete sequence of chromosome of Nitrosococcus watsoni C-113.</title>
        <authorList>
            <consortium name="US DOE Joint Genome Institute"/>
            <person name="Lucas S."/>
            <person name="Copeland A."/>
            <person name="Lapidus A."/>
            <person name="Cheng J.-F."/>
            <person name="Bruce D."/>
            <person name="Goodwin L."/>
            <person name="Pitluck S."/>
            <person name="Malfatti S.A."/>
            <person name="Chain P.S.G."/>
            <person name="Land M."/>
            <person name="Hauser L."/>
            <person name="Kyrpides N."/>
            <person name="Ivanova N."/>
            <person name="Cambell M.A."/>
            <person name="Heidelberg J.F."/>
            <person name="Klotz M.G."/>
            <person name="Woyke T."/>
        </authorList>
    </citation>
    <scope>NUCLEOTIDE SEQUENCE [LARGE SCALE GENOMIC DNA]</scope>
    <source>
        <strain evidence="3 4">C-113</strain>
    </source>
</reference>
<feature type="signal peptide" evidence="2">
    <location>
        <begin position="1"/>
        <end position="21"/>
    </location>
</feature>
<evidence type="ECO:0000313" key="4">
    <source>
        <dbReference type="Proteomes" id="UP000000393"/>
    </source>
</evidence>
<feature type="transmembrane region" description="Helical" evidence="1">
    <location>
        <begin position="182"/>
        <end position="203"/>
    </location>
</feature>
<organism evidence="3 4">
    <name type="scientific">Nitrosococcus watsoni (strain C-113)</name>
    <dbReference type="NCBI Taxonomy" id="105559"/>
    <lineage>
        <taxon>Bacteria</taxon>
        <taxon>Pseudomonadati</taxon>
        <taxon>Pseudomonadota</taxon>
        <taxon>Gammaproteobacteria</taxon>
        <taxon>Chromatiales</taxon>
        <taxon>Chromatiaceae</taxon>
        <taxon>Nitrosococcus</taxon>
    </lineage>
</organism>
<evidence type="ECO:0000256" key="1">
    <source>
        <dbReference type="SAM" id="Phobius"/>
    </source>
</evidence>
<evidence type="ECO:0000256" key="2">
    <source>
        <dbReference type="SAM" id="SignalP"/>
    </source>
</evidence>
<proteinExistence type="predicted"/>
<dbReference type="KEGG" id="nwa:Nwat_0887"/>
<dbReference type="AlphaFoldDB" id="D8K4D6"/>
<dbReference type="EMBL" id="CP002086">
    <property type="protein sequence ID" value="ADJ27833.1"/>
    <property type="molecule type" value="Genomic_DNA"/>
</dbReference>
<name>D8K4D6_NITWC</name>
<evidence type="ECO:0000313" key="3">
    <source>
        <dbReference type="EMBL" id="ADJ27833.1"/>
    </source>
</evidence>
<keyword evidence="4" id="KW-1185">Reference proteome</keyword>
<feature type="chain" id="PRO_5003116623" description="HupE/UreJ protein" evidence="2">
    <location>
        <begin position="22"/>
        <end position="372"/>
    </location>
</feature>
<gene>
    <name evidence="3" type="ordered locus">Nwat_0887</name>
</gene>
<accession>D8K4D6</accession>
<keyword evidence="2" id="KW-0732">Signal</keyword>
<sequence>MASRNFIFLFLLLLLPPSALAHKPSDSYLILNPAAGTGRWDIALRDLEHAIGLDVDRNGLLTWGEVRARHPAIAAYVLARLTLSTDKGDCLLTPGAQQLVDHSDGTYTVLPLTLDCPAPGPLTVDYRLFFDLDPSHRGLLQVQHEGGSDTAILSPQRPALTLAVTGRPWTTVLAEYWQEGVWHIWIGFDHILFLMALLLPAVLWRDGDHWRAVTSLGSALKNIAAIVTAFTVAHSITLTLAVVGWLDLPARWVESAIALTVVVAALNNLYPLGWGRQWMIAFALGLIHGFGFAGVLTDLGLADGTMASALAGFNLGVETGQLAIVALFIPLAFVLRETWFYRQAVLRGGSLAVAGIALVWLLERSLGVVVLS</sequence>